<sequence length="137" mass="15126">MKPIIHSFGMKMINFPRKLWKMVWKVGRDDPRRIVHSLKIGLSLSLVSLLNLMEPLFEGIGNKAIWAVMTVVVVLKFTVGATLCKGLNRGLGTLCAGSLVLFVEYIADEVGKVFERVFIGIAVFLIGMGVVLAYSES</sequence>
<keyword evidence="7 9" id="KW-0472">Membrane</keyword>
<evidence type="ECO:0000313" key="10">
    <source>
        <dbReference type="EMBL" id="KAF6134193.1"/>
    </source>
</evidence>
<dbReference type="Pfam" id="PF11744">
    <property type="entry name" value="ALMT"/>
    <property type="match status" value="1"/>
</dbReference>
<keyword evidence="5 9" id="KW-1133">Transmembrane helix</keyword>
<evidence type="ECO:0000256" key="4">
    <source>
        <dbReference type="ARBA" id="ARBA00022692"/>
    </source>
</evidence>
<comment type="caution">
    <text evidence="10">The sequence shown here is derived from an EMBL/GenBank/DDBJ whole genome shotgun (WGS) entry which is preliminary data.</text>
</comment>
<feature type="transmembrane region" description="Helical" evidence="9">
    <location>
        <begin position="65"/>
        <end position="84"/>
    </location>
</feature>
<dbReference type="PANTHER" id="PTHR31086">
    <property type="entry name" value="ALUMINUM-ACTIVATED MALATE TRANSPORTER 10"/>
    <property type="match status" value="1"/>
</dbReference>
<comment type="subcellular location">
    <subcellularLocation>
        <location evidence="1">Membrane</location>
        <topology evidence="1">Multi-pass membrane protein</topology>
    </subcellularLocation>
</comment>
<reference evidence="10 11" key="1">
    <citation type="journal article" date="2020" name="IScience">
        <title>Genome Sequencing of the Endangered Kingdonia uniflora (Circaeasteraceae, Ranunculales) Reveals Potential Mechanisms of Evolutionary Specialization.</title>
        <authorList>
            <person name="Sun Y."/>
            <person name="Deng T."/>
            <person name="Zhang A."/>
            <person name="Moore M.J."/>
            <person name="Landis J.B."/>
            <person name="Lin N."/>
            <person name="Zhang H."/>
            <person name="Zhang X."/>
            <person name="Huang J."/>
            <person name="Zhang X."/>
            <person name="Sun H."/>
            <person name="Wang H."/>
        </authorList>
    </citation>
    <scope>NUCLEOTIDE SEQUENCE [LARGE SCALE GENOMIC DNA]</scope>
    <source>
        <strain evidence="10">TB1705</strain>
        <tissue evidence="10">Leaf</tissue>
    </source>
</reference>
<evidence type="ECO:0000256" key="1">
    <source>
        <dbReference type="ARBA" id="ARBA00004141"/>
    </source>
</evidence>
<organism evidence="10 11">
    <name type="scientific">Kingdonia uniflora</name>
    <dbReference type="NCBI Taxonomy" id="39325"/>
    <lineage>
        <taxon>Eukaryota</taxon>
        <taxon>Viridiplantae</taxon>
        <taxon>Streptophyta</taxon>
        <taxon>Embryophyta</taxon>
        <taxon>Tracheophyta</taxon>
        <taxon>Spermatophyta</taxon>
        <taxon>Magnoliopsida</taxon>
        <taxon>Ranunculales</taxon>
        <taxon>Circaeasteraceae</taxon>
        <taxon>Kingdonia</taxon>
    </lineage>
</organism>
<keyword evidence="8" id="KW-0407">Ion channel</keyword>
<dbReference type="EMBL" id="JACGCM010002890">
    <property type="protein sequence ID" value="KAF6134193.1"/>
    <property type="molecule type" value="Genomic_DNA"/>
</dbReference>
<dbReference type="GO" id="GO:0034220">
    <property type="term" value="P:monoatomic ion transmembrane transport"/>
    <property type="evidence" value="ECO:0007669"/>
    <property type="project" value="UniProtKB-KW"/>
</dbReference>
<dbReference type="GO" id="GO:0015743">
    <property type="term" value="P:malate transport"/>
    <property type="evidence" value="ECO:0007669"/>
    <property type="project" value="InterPro"/>
</dbReference>
<evidence type="ECO:0000256" key="8">
    <source>
        <dbReference type="ARBA" id="ARBA00023303"/>
    </source>
</evidence>
<gene>
    <name evidence="10" type="ORF">GIB67_013590</name>
</gene>
<dbReference type="AlphaFoldDB" id="A0A7J7KV04"/>
<proteinExistence type="inferred from homology"/>
<evidence type="ECO:0000256" key="9">
    <source>
        <dbReference type="SAM" id="Phobius"/>
    </source>
</evidence>
<evidence type="ECO:0000256" key="7">
    <source>
        <dbReference type="ARBA" id="ARBA00023136"/>
    </source>
</evidence>
<feature type="transmembrane region" description="Helical" evidence="9">
    <location>
        <begin position="113"/>
        <end position="134"/>
    </location>
</feature>
<feature type="transmembrane region" description="Helical" evidence="9">
    <location>
        <begin position="91"/>
        <end position="107"/>
    </location>
</feature>
<dbReference type="InterPro" id="IPR020966">
    <property type="entry name" value="ALMT"/>
</dbReference>
<dbReference type="OrthoDB" id="68611at2759"/>
<evidence type="ECO:0000256" key="3">
    <source>
        <dbReference type="ARBA" id="ARBA00022448"/>
    </source>
</evidence>
<dbReference type="GO" id="GO:0016020">
    <property type="term" value="C:membrane"/>
    <property type="evidence" value="ECO:0007669"/>
    <property type="project" value="UniProtKB-SubCell"/>
</dbReference>
<name>A0A7J7KV04_9MAGN</name>
<evidence type="ECO:0000313" key="11">
    <source>
        <dbReference type="Proteomes" id="UP000541444"/>
    </source>
</evidence>
<comment type="similarity">
    <text evidence="2">Belongs to the aromatic acid exporter (TC 2.A.85) family.</text>
</comment>
<evidence type="ECO:0000256" key="2">
    <source>
        <dbReference type="ARBA" id="ARBA00007079"/>
    </source>
</evidence>
<keyword evidence="4 9" id="KW-0812">Transmembrane</keyword>
<evidence type="ECO:0000256" key="6">
    <source>
        <dbReference type="ARBA" id="ARBA00023065"/>
    </source>
</evidence>
<protein>
    <submittedName>
        <fullName evidence="10">Uncharacterized protein</fullName>
    </submittedName>
</protein>
<keyword evidence="6" id="KW-0406">Ion transport</keyword>
<dbReference type="Proteomes" id="UP000541444">
    <property type="component" value="Unassembled WGS sequence"/>
</dbReference>
<keyword evidence="11" id="KW-1185">Reference proteome</keyword>
<accession>A0A7J7KV04</accession>
<keyword evidence="3" id="KW-0813">Transport</keyword>
<evidence type="ECO:0000256" key="5">
    <source>
        <dbReference type="ARBA" id="ARBA00022989"/>
    </source>
</evidence>